<dbReference type="OrthoDB" id="2523383at2759"/>
<name>A0A8H6YTG3_9AGAR</name>
<comment type="caution">
    <text evidence="1">The sequence shown here is derived from an EMBL/GenBank/DDBJ whole genome shotgun (WGS) entry which is preliminary data.</text>
</comment>
<gene>
    <name evidence="1" type="ORF">MSAN_00946000</name>
</gene>
<dbReference type="AlphaFoldDB" id="A0A8H6YTG3"/>
<protein>
    <submittedName>
        <fullName evidence="1">Uncharacterized protein</fullName>
    </submittedName>
</protein>
<accession>A0A8H6YTG3</accession>
<evidence type="ECO:0000313" key="1">
    <source>
        <dbReference type="EMBL" id="KAF7366873.1"/>
    </source>
</evidence>
<sequence>MSCILLASDRVVKRSRTTPSPDLAPIPSEFICHGLRAKAGSMQAGIRALALVLAAGSDVRDVEYSAEGGARRASRRTRTEQETRAYVPYTRDPTQRPPLPVLPIALQSSGPLAFAILAPCLPPPHPAPLPVLTEKHLPAMSSCRLSTPPPLSTLAVHLFSSIGGNFMTLLNYAAHVKELWKDMVALGVRCGTVGCAGLAREVVLGGMGKRACCACAARSICCRPRALDVTSHYLPIPTFLP</sequence>
<reference evidence="1" key="1">
    <citation type="submission" date="2020-05" db="EMBL/GenBank/DDBJ databases">
        <title>Mycena genomes resolve the evolution of fungal bioluminescence.</title>
        <authorList>
            <person name="Tsai I.J."/>
        </authorList>
    </citation>
    <scope>NUCLEOTIDE SEQUENCE</scope>
    <source>
        <strain evidence="1">160909Yilan</strain>
    </source>
</reference>
<evidence type="ECO:0000313" key="2">
    <source>
        <dbReference type="Proteomes" id="UP000623467"/>
    </source>
</evidence>
<keyword evidence="2" id="KW-1185">Reference proteome</keyword>
<dbReference type="EMBL" id="JACAZH010000006">
    <property type="protein sequence ID" value="KAF7366873.1"/>
    <property type="molecule type" value="Genomic_DNA"/>
</dbReference>
<dbReference type="Proteomes" id="UP000623467">
    <property type="component" value="Unassembled WGS sequence"/>
</dbReference>
<organism evidence="1 2">
    <name type="scientific">Mycena sanguinolenta</name>
    <dbReference type="NCBI Taxonomy" id="230812"/>
    <lineage>
        <taxon>Eukaryota</taxon>
        <taxon>Fungi</taxon>
        <taxon>Dikarya</taxon>
        <taxon>Basidiomycota</taxon>
        <taxon>Agaricomycotina</taxon>
        <taxon>Agaricomycetes</taxon>
        <taxon>Agaricomycetidae</taxon>
        <taxon>Agaricales</taxon>
        <taxon>Marasmiineae</taxon>
        <taxon>Mycenaceae</taxon>
        <taxon>Mycena</taxon>
    </lineage>
</organism>
<proteinExistence type="predicted"/>